<evidence type="ECO:0000313" key="16">
    <source>
        <dbReference type="EMBL" id="GIQ85667.1"/>
    </source>
</evidence>
<evidence type="ECO:0000256" key="9">
    <source>
        <dbReference type="ARBA" id="ARBA00022840"/>
    </source>
</evidence>
<feature type="non-terminal residue" evidence="16">
    <location>
        <position position="1"/>
    </location>
</feature>
<dbReference type="InterPro" id="IPR014729">
    <property type="entry name" value="Rossmann-like_a/b/a_fold"/>
</dbReference>
<dbReference type="Proteomes" id="UP000265618">
    <property type="component" value="Unassembled WGS sequence"/>
</dbReference>
<dbReference type="EC" id="2.7.7.2" evidence="2"/>
<evidence type="ECO:0000313" key="15">
    <source>
        <dbReference type="EMBL" id="GIQ83312.1"/>
    </source>
</evidence>
<keyword evidence="5" id="KW-0808">Transferase</keyword>
<dbReference type="OrthoDB" id="270728at2759"/>
<dbReference type="PANTHER" id="PTHR23293">
    <property type="entry name" value="FAD SYNTHETASE-RELATED FMN ADENYLYLTRANSFERASE"/>
    <property type="match status" value="1"/>
</dbReference>
<comment type="catalytic activity">
    <reaction evidence="12">
        <text>FMN + ATP + H(+) = FAD + diphosphate</text>
        <dbReference type="Rhea" id="RHEA:17237"/>
        <dbReference type="ChEBI" id="CHEBI:15378"/>
        <dbReference type="ChEBI" id="CHEBI:30616"/>
        <dbReference type="ChEBI" id="CHEBI:33019"/>
        <dbReference type="ChEBI" id="CHEBI:57692"/>
        <dbReference type="ChEBI" id="CHEBI:58210"/>
        <dbReference type="EC" id="2.7.7.2"/>
    </reaction>
</comment>
<evidence type="ECO:0000256" key="11">
    <source>
        <dbReference type="ARBA" id="ARBA00031871"/>
    </source>
</evidence>
<protein>
    <recommendedName>
        <fullName evidence="2">FAD synthase</fullName>
        <ecNumber evidence="2">2.7.7.2</ecNumber>
    </recommendedName>
    <alternativeName>
        <fullName evidence="10">FAD pyrophosphorylase</fullName>
    </alternativeName>
    <alternativeName>
        <fullName evidence="11">FMN adenylyltransferase</fullName>
    </alternativeName>
</protein>
<evidence type="ECO:0000256" key="4">
    <source>
        <dbReference type="ARBA" id="ARBA00022643"/>
    </source>
</evidence>
<dbReference type="EMBL" id="BDIP01000870">
    <property type="protein sequence ID" value="GIQ82951.1"/>
    <property type="molecule type" value="Genomic_DNA"/>
</dbReference>
<keyword evidence="7" id="KW-0547">Nucleotide-binding</keyword>
<comment type="pathway">
    <text evidence="1">Cofactor biosynthesis; FAD biosynthesis; FAD from FMN: step 1/1.</text>
</comment>
<evidence type="ECO:0000256" key="3">
    <source>
        <dbReference type="ARBA" id="ARBA00022630"/>
    </source>
</evidence>
<evidence type="ECO:0000313" key="14">
    <source>
        <dbReference type="EMBL" id="GIQ82951.1"/>
    </source>
</evidence>
<dbReference type="Pfam" id="PF01507">
    <property type="entry name" value="PAPS_reduct"/>
    <property type="match status" value="1"/>
</dbReference>
<dbReference type="Gene3D" id="3.40.50.620">
    <property type="entry name" value="HUPs"/>
    <property type="match status" value="1"/>
</dbReference>
<evidence type="ECO:0000259" key="13">
    <source>
        <dbReference type="Pfam" id="PF01507"/>
    </source>
</evidence>
<reference evidence="16 17" key="2">
    <citation type="journal article" date="2018" name="PLoS ONE">
        <title>The draft genome of Kipferlia bialata reveals reductive genome evolution in fornicate parasites.</title>
        <authorList>
            <person name="Tanifuji G."/>
            <person name="Takabayashi S."/>
            <person name="Kume K."/>
            <person name="Takagi M."/>
            <person name="Nakayama T."/>
            <person name="Kamikawa R."/>
            <person name="Inagaki Y."/>
            <person name="Hashimoto T."/>
        </authorList>
    </citation>
    <scope>NUCLEOTIDE SEQUENCE [LARGE SCALE GENOMIC DNA]</scope>
    <source>
        <strain evidence="16">NY0173</strain>
    </source>
</reference>
<dbReference type="InterPro" id="IPR002500">
    <property type="entry name" value="PAPS_reduct_dom"/>
</dbReference>
<keyword evidence="3" id="KW-0285">Flavoprotein</keyword>
<keyword evidence="6" id="KW-0548">Nucleotidyltransferase</keyword>
<keyword evidence="17" id="KW-1185">Reference proteome</keyword>
<evidence type="ECO:0000256" key="8">
    <source>
        <dbReference type="ARBA" id="ARBA00022827"/>
    </source>
</evidence>
<dbReference type="SUPFAM" id="SSF52402">
    <property type="entry name" value="Adenine nucleotide alpha hydrolases-like"/>
    <property type="match status" value="1"/>
</dbReference>
<keyword evidence="9" id="KW-0067">ATP-binding</keyword>
<dbReference type="EMBL" id="BDIP01002067">
    <property type="protein sequence ID" value="GIQ85667.1"/>
    <property type="molecule type" value="Genomic_DNA"/>
</dbReference>
<sequence>MENAWFPSGKGDEHYDWAGIVEMAEFLRDEPESPLGLRIQESLDVIGEAFQRFHNDPVAISFNGGKDCTVLVQLVRLWAHMEAERTHTDRMEFLQARVPVFFLRTGNQFPEVSDFIRYLDSHVGLKVKTLSDAPFKNLLEDYIDETGIKGVFVGVRSTDPTGHDIGFFQDPSP</sequence>
<dbReference type="GO" id="GO:0006747">
    <property type="term" value="P:FAD biosynthetic process"/>
    <property type="evidence" value="ECO:0007669"/>
    <property type="project" value="TreeGrafter"/>
</dbReference>
<name>A0A9K3CZ63_9EUKA</name>
<evidence type="ECO:0000256" key="2">
    <source>
        <dbReference type="ARBA" id="ARBA00012393"/>
    </source>
</evidence>
<evidence type="ECO:0000256" key="7">
    <source>
        <dbReference type="ARBA" id="ARBA00022741"/>
    </source>
</evidence>
<organism evidence="16 17">
    <name type="scientific">Kipferlia bialata</name>
    <dbReference type="NCBI Taxonomy" id="797122"/>
    <lineage>
        <taxon>Eukaryota</taxon>
        <taxon>Metamonada</taxon>
        <taxon>Carpediemonas-like organisms</taxon>
        <taxon>Kipferlia</taxon>
    </lineage>
</organism>
<dbReference type="GO" id="GO:0003919">
    <property type="term" value="F:FMN adenylyltransferase activity"/>
    <property type="evidence" value="ECO:0007669"/>
    <property type="project" value="UniProtKB-EC"/>
</dbReference>
<reference evidence="16" key="1">
    <citation type="submission" date="2016-10" db="EMBL/GenBank/DDBJ databases">
        <authorList>
            <person name="Tanifuji G."/>
            <person name="Kume K."/>
            <person name="Nakayama T."/>
            <person name="Takabayashi S."/>
            <person name="Hashimoto T."/>
        </authorList>
    </citation>
    <scope>NUCLEOTIDE SEQUENCE</scope>
    <source>
        <strain evidence="16">NY0173</strain>
    </source>
</reference>
<dbReference type="EMBL" id="BDIP01000998">
    <property type="protein sequence ID" value="GIQ83312.1"/>
    <property type="molecule type" value="Genomic_DNA"/>
</dbReference>
<dbReference type="PANTHER" id="PTHR23293:SF9">
    <property type="entry name" value="FAD SYNTHASE"/>
    <property type="match status" value="1"/>
</dbReference>
<accession>A0A9K3CZ63</accession>
<evidence type="ECO:0000256" key="5">
    <source>
        <dbReference type="ARBA" id="ARBA00022679"/>
    </source>
</evidence>
<evidence type="ECO:0000256" key="1">
    <source>
        <dbReference type="ARBA" id="ARBA00004726"/>
    </source>
</evidence>
<evidence type="ECO:0000256" key="12">
    <source>
        <dbReference type="ARBA" id="ARBA00049494"/>
    </source>
</evidence>
<gene>
    <name evidence="14" type="ORF">KIPB_004184</name>
    <name evidence="15" type="ORF">KIPB_004616</name>
    <name evidence="16" type="ORF">KIPB_007375</name>
</gene>
<dbReference type="GO" id="GO:0005524">
    <property type="term" value="F:ATP binding"/>
    <property type="evidence" value="ECO:0007669"/>
    <property type="project" value="UniProtKB-KW"/>
</dbReference>
<proteinExistence type="predicted"/>
<feature type="domain" description="Phosphoadenosine phosphosulphate reductase" evidence="13">
    <location>
        <begin position="58"/>
        <end position="130"/>
    </location>
</feature>
<evidence type="ECO:0000256" key="6">
    <source>
        <dbReference type="ARBA" id="ARBA00022695"/>
    </source>
</evidence>
<keyword evidence="8" id="KW-0274">FAD</keyword>
<comment type="caution">
    <text evidence="16">The sequence shown here is derived from an EMBL/GenBank/DDBJ whole genome shotgun (WGS) entry which is preliminary data.</text>
</comment>
<evidence type="ECO:0000313" key="17">
    <source>
        <dbReference type="Proteomes" id="UP000265618"/>
    </source>
</evidence>
<evidence type="ECO:0000256" key="10">
    <source>
        <dbReference type="ARBA" id="ARBA00031145"/>
    </source>
</evidence>
<keyword evidence="4" id="KW-0288">FMN</keyword>
<dbReference type="AlphaFoldDB" id="A0A9K3CZ63"/>